<dbReference type="PRINTS" id="PR00180">
    <property type="entry name" value="CRETINALDHBP"/>
</dbReference>
<dbReference type="Gene3D" id="2.60.120.680">
    <property type="entry name" value="GOLD domain"/>
    <property type="match status" value="1"/>
</dbReference>
<accession>A0A1I8IST3</accession>
<keyword evidence="5" id="KW-1185">Reference proteome</keyword>
<feature type="transmembrane region" description="Helical" evidence="2">
    <location>
        <begin position="1585"/>
        <end position="1616"/>
    </location>
</feature>
<evidence type="ECO:0000313" key="6">
    <source>
        <dbReference type="WBParaSite" id="maker-uti_cns_0016510-snap-gene-0.2-mRNA-1"/>
    </source>
</evidence>
<feature type="region of interest" description="Disordered" evidence="1">
    <location>
        <begin position="638"/>
        <end position="665"/>
    </location>
</feature>
<reference evidence="6" key="1">
    <citation type="submission" date="2016-11" db="UniProtKB">
        <authorList>
            <consortium name="WormBaseParasite"/>
        </authorList>
    </citation>
    <scope>IDENTIFICATION</scope>
</reference>
<feature type="compositionally biased region" description="Polar residues" evidence="1">
    <location>
        <begin position="638"/>
        <end position="650"/>
    </location>
</feature>
<name>A0A1I8IST3_9PLAT</name>
<dbReference type="PANTHER" id="PTHR23324">
    <property type="entry name" value="SEC14 RELATED PROTEIN"/>
    <property type="match status" value="1"/>
</dbReference>
<organism evidence="5 6">
    <name type="scientific">Macrostomum lignano</name>
    <dbReference type="NCBI Taxonomy" id="282301"/>
    <lineage>
        <taxon>Eukaryota</taxon>
        <taxon>Metazoa</taxon>
        <taxon>Spiralia</taxon>
        <taxon>Lophotrochozoa</taxon>
        <taxon>Platyhelminthes</taxon>
        <taxon>Rhabditophora</taxon>
        <taxon>Macrostomorpha</taxon>
        <taxon>Macrostomida</taxon>
        <taxon>Macrostomidae</taxon>
        <taxon>Macrostomum</taxon>
    </lineage>
</organism>
<evidence type="ECO:0000256" key="2">
    <source>
        <dbReference type="SAM" id="Phobius"/>
    </source>
</evidence>
<feature type="region of interest" description="Disordered" evidence="1">
    <location>
        <begin position="278"/>
        <end position="311"/>
    </location>
</feature>
<feature type="region of interest" description="Disordered" evidence="1">
    <location>
        <begin position="82"/>
        <end position="108"/>
    </location>
</feature>
<dbReference type="SUPFAM" id="SSF46938">
    <property type="entry name" value="CRAL/TRIO N-terminal domain"/>
    <property type="match status" value="1"/>
</dbReference>
<evidence type="ECO:0000259" key="4">
    <source>
        <dbReference type="PROSITE" id="PS50866"/>
    </source>
</evidence>
<dbReference type="InterPro" id="IPR001251">
    <property type="entry name" value="CRAL-TRIO_dom"/>
</dbReference>
<evidence type="ECO:0000256" key="1">
    <source>
        <dbReference type="SAM" id="MobiDB-lite"/>
    </source>
</evidence>
<feature type="transmembrane region" description="Helical" evidence="2">
    <location>
        <begin position="2025"/>
        <end position="2046"/>
    </location>
</feature>
<dbReference type="PROSITE" id="PS50866">
    <property type="entry name" value="GOLD"/>
    <property type="match status" value="1"/>
</dbReference>
<feature type="transmembrane region" description="Helical" evidence="2">
    <location>
        <begin position="1622"/>
        <end position="1655"/>
    </location>
</feature>
<evidence type="ECO:0000313" key="5">
    <source>
        <dbReference type="Proteomes" id="UP000095280"/>
    </source>
</evidence>
<feature type="compositionally biased region" description="Polar residues" evidence="1">
    <location>
        <begin position="278"/>
        <end position="299"/>
    </location>
</feature>
<dbReference type="Pfam" id="PF00650">
    <property type="entry name" value="CRAL_TRIO"/>
    <property type="match status" value="1"/>
</dbReference>
<dbReference type="Proteomes" id="UP000095280">
    <property type="component" value="Unplaced"/>
</dbReference>
<evidence type="ECO:0000259" key="3">
    <source>
        <dbReference type="PROSITE" id="PS50191"/>
    </source>
</evidence>
<proteinExistence type="predicted"/>
<dbReference type="Gene3D" id="3.40.525.10">
    <property type="entry name" value="CRAL-TRIO lipid binding domain"/>
    <property type="match status" value="1"/>
</dbReference>
<feature type="compositionally biased region" description="Low complexity" evidence="1">
    <location>
        <begin position="90"/>
        <end position="108"/>
    </location>
</feature>
<dbReference type="InterPro" id="IPR009038">
    <property type="entry name" value="GOLD_dom"/>
</dbReference>
<keyword evidence="2" id="KW-1133">Transmembrane helix</keyword>
<dbReference type="PROSITE" id="PS50191">
    <property type="entry name" value="CRAL_TRIO"/>
    <property type="match status" value="1"/>
</dbReference>
<feature type="domain" description="CRAL-TRIO" evidence="3">
    <location>
        <begin position="1167"/>
        <end position="1341"/>
    </location>
</feature>
<dbReference type="InterPro" id="IPR036865">
    <property type="entry name" value="CRAL-TRIO_dom_sf"/>
</dbReference>
<dbReference type="SUPFAM" id="SSF52087">
    <property type="entry name" value="CRAL/TRIO domain"/>
    <property type="match status" value="1"/>
</dbReference>
<keyword evidence="2" id="KW-0812">Transmembrane</keyword>
<dbReference type="PANTHER" id="PTHR23324:SF83">
    <property type="entry name" value="SEC14-LIKE PROTEIN 2"/>
    <property type="match status" value="1"/>
</dbReference>
<dbReference type="CDD" id="cd00170">
    <property type="entry name" value="SEC14"/>
    <property type="match status" value="1"/>
</dbReference>
<dbReference type="WBParaSite" id="maker-uti_cns_0016510-snap-gene-0.2-mRNA-1">
    <property type="protein sequence ID" value="maker-uti_cns_0016510-snap-gene-0.2-mRNA-1"/>
    <property type="gene ID" value="maker-uti_cns_0016510-snap-gene-0.2"/>
</dbReference>
<dbReference type="InterPro" id="IPR036273">
    <property type="entry name" value="CRAL/TRIO_N_dom_sf"/>
</dbReference>
<dbReference type="SUPFAM" id="SSF101576">
    <property type="entry name" value="Supernatant protein factor (SPF), C-terminal domain"/>
    <property type="match status" value="1"/>
</dbReference>
<dbReference type="GO" id="GO:0005737">
    <property type="term" value="C:cytoplasm"/>
    <property type="evidence" value="ECO:0007669"/>
    <property type="project" value="TreeGrafter"/>
</dbReference>
<protein>
    <submittedName>
        <fullName evidence="6">FHA domain-containing protein</fullName>
    </submittedName>
</protein>
<dbReference type="InterPro" id="IPR051064">
    <property type="entry name" value="SEC14/CRAL-TRIO_domain"/>
</dbReference>
<dbReference type="SMART" id="SM00516">
    <property type="entry name" value="SEC14"/>
    <property type="match status" value="1"/>
</dbReference>
<sequence length="2294" mass="250574">MATAAVDLELSRLSKSQFSRKDFVTPATGKRRLQTETAGHPRAVNYQHSISAPKQHQQQQQQQQPIRTYSLQRWLLGHQHPAPIGSSIQTARKTTTSKTTAASSSTITRTRSLATIPTVVQPARLHQRNLATGSNKEPLPCLEQFLARSLTQVMQNRPSSGWSAERHAYAVEKVTCWLPEVGKARCLDDLLATDTNMHSLGSGAVLELRESAFTTRPDESEAKPAVLVHDVTHTGLPSRLSILRTKVQRDFGLTQEDSHSFITSPNCLSMLSCKSLRAPQTSPSSNRPSATASSRSLHCSSMREDSSNTPRRSLALSAAAIELSNSCSTAKSLSFCLAASVLARLNSGIEQILSHLQLRLQHLHVRSQTVADEPQRLQPGLNSGVKFTHSVGVSIQVSLAQRLRCLSSGASSRCFAGAHGADAGLDGLGHDWQRLEKMRKMPLLKLVKPTSLGRVGRDQLTTGDAHFVELAGWPVSDQHCIVNYRHASLAIGYVTAHVAQAASASERCVRRHLSRLRDGACRVATRSEWLLRLLQSAASPWLPWSPSGSGEDAVSPAAAAAAATGSAEAAATPAPERATSSKVEDELLMGRCGAQPIGSGWARKWCGCRFLLPFQLLLLLLQLSQSSRVVLCQPSDAGSRQSELQSSGWRSSVPRRLTNPRPAGGHRRLLREARMSMRMRRRQALTVVQSLQEQLLWWRELPTSIRCLIGPLPSQAGQRDRTAQADSALVAVFIAPIVIGAVVCHRVAGAASAVPRGQRSGQKPQALRRLNVMGCCRSSRSSGIFGTSSCCVRLAAQSQQFGQNAVQQGHPALLNLPTSRSAAGIPEHRRSCQRLGLGRLRRRRCQIVDVAKFGVGHLVDNFFFVIILVVVDILEPDSVTIGVLDSVLLRHRERVLICVAAAVARASVTAAAFEIERVAGWEERREAHLGSRRRRFNGRLSWQPKLPGHGHANSVLGLMLQHLLGEAIQRQTADCRQLRWLMIGINQEDVHRHSGQALRQSVWRHSKQRRFSATNSYVTVGVSQLVQLASSLTASCPLVVGDGSTKAGSCGALRTLAEALGAKVQKFEKSAMSCNQEAFVMPQGESTFAKRVRSEMSDPAKVEAFAALKQNLRDVWVDDFNDDIYLYRFFKARQFDRVRTEEMVRNHLRWRKEYKADDLLANGGFQEAEVITRYYAGGFCGVDKEGHPVWYEPSGLIDPQGLARSVTREHLLRSRIYITERFVRQILPEMRRKTGLPLYSCTFVIDLTNYGRRHLWGPGLEFYAEFVQICEQNYPETIGTAYIVNAPAIFPIVFNLLKPLLHVETQKKIKVLGRNYKQILLNAIDADELPKIFGGNRTDPDGDPHCRSMICWGGDVPKHYYLKPNYPERLVSQSIGRRSTHRVELSVPPAPQAGQWCIEWDFLTDDGDLGFEIVSTDDSESEPLVGYRRVHCGICPCSGAVACPQSADSRKYTVCFDNAFSRIRSKRLRYFVHVTDKPIAALMDTDSCRTAADLAAGADPGAEAFERNLEEFERSSEQDGALMLLPFSLLTAASIWSTQRCRLCVSVIRDAAVVAELWLTSQLLVQCPGALLPGSWRLSLNGLPWLLLLLLMLLLLLLLLMLLMLLLMLLLLMLLLLMLLMLLLMLLLLMLLLLLLLLLMLLLLMMMMLGFICRWRSVAPTADERRALQHLVQRLHRRALLVQTLLLLLLLLSRRRNGRLRRVSRRRRHSGRRQTFETALRSVQGEQQLSEPGALAGVESAAGAALSSLGVAVIVAVVQHLERRGAARAAAGVAAQLSGSGRLRRQLDFAESRQLRVHRVRAARAASSASRVLRSASAAAHPGTVVSVGTDCTASLMAAHPGTGVSVGTDCLTAARPGTGVSISTDCIASLKAARPGTASAASVEQPVPVLLIESPSAQVFKAVLQGATPQSADFSAASATLGSVGGFSASGTASRMSRLLVLHLCCSSHCDSCWFGALAGGRQTEGSWRISRIAAGCCDGQPHHNAATEGCQGRRLRAPDGPGSLRSDVSFDQLAPEASARWRAVMALGGVIGCGFVLVAIATGVRRLQVLAGEAADDVGLRWQQLPTRRAEVPAAQPAGGAGRVELVGAEGRAALLNGDGDGSLGGAPASAADAAEVVLQVAKCLARNWRGLRLLLLLLLLLLLFICELLLLGAPVATLRSFWLMLRWRRWRPLPLLLCEVPQRLQHAVQRCLELIVRSSWLMKLLLRRRRLRHFAALARCGTVAETAGFAGFLRLRSTLSSALPSLSRSAGPAKVQDLVQQLGAVHRVAVTAEVEKSAVPLQYAVAAWAPD</sequence>
<dbReference type="InterPro" id="IPR036598">
    <property type="entry name" value="GOLD_dom_sf"/>
</dbReference>
<keyword evidence="2" id="KW-0472">Membrane</keyword>
<feature type="transmembrane region" description="Helical" evidence="2">
    <location>
        <begin position="2137"/>
        <end position="2165"/>
    </location>
</feature>
<feature type="transmembrane region" description="Helical" evidence="2">
    <location>
        <begin position="1675"/>
        <end position="1693"/>
    </location>
</feature>
<feature type="domain" description="GOLD" evidence="4">
    <location>
        <begin position="1368"/>
        <end position="1474"/>
    </location>
</feature>